<feature type="non-terminal residue" evidence="12">
    <location>
        <position position="1"/>
    </location>
</feature>
<feature type="coiled-coil region" evidence="7">
    <location>
        <begin position="1194"/>
        <end position="1224"/>
    </location>
</feature>
<dbReference type="PRINTS" id="PR01407">
    <property type="entry name" value="BUTYPHLNCDUF"/>
</dbReference>
<keyword evidence="2" id="KW-0479">Metal-binding</keyword>
<dbReference type="PROSITE" id="PS50089">
    <property type="entry name" value="ZF_RING_2"/>
    <property type="match status" value="4"/>
</dbReference>
<dbReference type="InterPro" id="IPR013083">
    <property type="entry name" value="Znf_RING/FYVE/PHD"/>
</dbReference>
<feature type="domain" description="RING-type" evidence="9">
    <location>
        <begin position="977"/>
        <end position="1017"/>
    </location>
</feature>
<proteinExistence type="predicted"/>
<sequence length="2383" mass="276368">NSNSKTDRRNRKFKEAERLFSKSSVTSVAAVCALGGIPDHMNEKREPGSGTESDTSPDLQNQENEPSQEDTEEADGALQDLKPQKAASSSSGSHHSSHKKRKNKNRHSPSGMFDYDFEFDMKMNKKPRATELMIQNVQQMIQDRIKKIQDIKHSAEVRKRNTEKEKATHVELFTDLIRSIERCQTELLELMEEKQKAAEKQEQELIEELEQEITELKMRNNELEQLSHTEDHLHLLQIYSSLCSSTNTWNWPEIGMKTHKNLKTLRRALTQLQETLHEKLTQTELKWMQQYAGDVTLDPDTAHPNLILSDDGKQVRCGDIWQKLPDNPERFDHGPYVLAKEGFSSRRFYFEVQVKRKTNWTLGVARVSIKRKGEIKLRPSNGFWTVILRNKNEYKACAGPTVSLSLRVKPQRVGVFVDYEEGLVSFYDVESSSHIYSFTDMSSSSGPLTEELQCSICLDVFTDPVTTPCGHNFCKTCLNKCWDNSQTCSCPYCKETFSQRPDLKINTTLRELVDHYKKNSFEKKGVTFTEVVCDICEERKLKALKSCLVCQSSYCETHLEPHLRVAGLKKHKLMNPVNNLEDYICQKHERPLELFCRDDQTCVCLFCTEGVHKNHNTVSIEEESREKKTQLMKTQKDVQQMIQDRTEKIQDIKHKAEVRKRNTEKENAAHVELLTNLIHSIERCQTELLEIMEEEQKAAEKWEQKLIEYLEQEITELKMRNNEMEQLSQTEDHLHLLQIYSSLFSPKNTKNWSEISMKPYKSLGTLRIALTQLQETLDEKLTQTVSTELKWIQQYAVDVTLDPDTAYPKLILSDDGKQVRHGDIRQKLPDNPKRFDRFTNVLGVEGFSSGKFYFEVQVKEKIEWELGLAKESVTRKGKITLNPSNGYWIVWLKNGNEYAALSDFPVSLSLRVKPQRIGVFVDYEEGLVSFYDVDSSSHIYSFTGQSFTERLYPYFSPDLSYGVMSSSSGPLTEELQCSICLDVFTDPVSTPCGHNFCKTCLNKCWDNSQTCSCPYCKETFKQRPDLKINTTLRELVDHYKRKSPEEKNEVLCDFCEERKLKALKSCLVCQSSYCETHLQPHFKVAGLKKHKLMEPVSNLENYICQKHERPLELFCRDDQMCVCLMCIATDHKNHNTVPIEEESEKKKIQLMKTQKDMQQMLQERIKKIQDVKQSAKIFYAELLEMIEEHQKSTEKQGQELIEDLEQEITELKMKNIELEQLSHTKDHLHLLQIYSSLCSPTNTRNLPDISVKTHESVENLRRVVTQLQEKLDEKLTQTVLKWMQQYAVDVTLDPDTSHPYLIMSDDRKQVRCGDIRQNVSDNPERFDRFTNVLGVEGFSSGRFYFEVQVKEKIEWELGMARESVTRKGNITLNPCNGYWTVWLKNGNDYSALSDPPVPLCLRVKPQRIGVFVDYEEGLVSFYDVDSSSHIYSFTVMSSSSGPLTEELQCSICLDVFTDPVSTPCGHNFCKTCLNKCWDNSQTCSCPYCKETFKQRPDLKINTTLRELVDHYKKKSPEKKSVTFSEVLCDICEERKLKALKSCLVCQSSYCETHLQTHLKVAGLKKHKLMEPVSNLENYICQKHERPLELFCRDDQMCVCPMCTATDHKNHNTVTIEAESEEKKTQLMKTQKDVQQMIQDKIKKIQDIKHSAEVRKNFYNELLEIMEKQQKAAEKQEQELIKELEQEITELEMRNTELEQLSHTEDHLHFLQIYPSLCSPTNVRNWPEISMKTRENLKTLRRALTQLQDTLNEQLMQTELKWMQQYAVDVTLDPDTANLYLLLYDDGKKVRHRIIMQNLPDNPKRFHLCPCVLGKEGFSSGRFYFEVQQYAVDVTLDLDTAHPKLILSDDGKQVTHGDTEQKLPDKLERFDTCPCVLGKEGFSSGSFYFEVQVKGKTSWTLGVARESIERKGEIKLRPSNEFWTVILRNKNEYKACAGPTVPLSLRVKPQRVGVFVDYEEGLVSFYDVESSSLIYSYTVMSSSGGPLTEELQCSICLDVFTDPVTTPCGHNFCKTCLNKCWDNSQTCSCPYCKETFSKRPDLKINTTLREIVDHYKKKSPEKKSVTFSEVLCDFCEEKKLKALKSCLVCQSSYCETHLQPHLKVAGLKKHKLMEPVSNLEDYICQKHERPLELFCRDDQTCVCLFCTEGDHKNHNTVPIEEESEERKTQLMKTQKDVQQMIQDRIKKIQDIKLSAEVRKRNTEKEKAAHVELFTDLIRSIERCQTELLEMMEEEQKAAEKQEQELIEDLEQEITELKMRNIELEQLSYTKDHLHLLQIYSSLCSPTNTRNWSEFSVRTHESLESLRRALVHLQDTLNRKLISTELKWMQQYAVDVTLDPDTAHSVLILSDDGKQTQLMKTQKDVQQMIQDRIEKIRNIKHSAEV</sequence>
<evidence type="ECO:0000256" key="2">
    <source>
        <dbReference type="ARBA" id="ARBA00022723"/>
    </source>
</evidence>
<feature type="domain" description="RING-type" evidence="9">
    <location>
        <begin position="1449"/>
        <end position="1489"/>
    </location>
</feature>
<feature type="domain" description="RING-type" evidence="9">
    <location>
        <begin position="454"/>
        <end position="494"/>
    </location>
</feature>
<feature type="coiled-coil region" evidence="7">
    <location>
        <begin position="681"/>
        <end position="730"/>
    </location>
</feature>
<feature type="domain" description="B30.2/SPRY" evidence="11">
    <location>
        <begin position="1813"/>
        <end position="2005"/>
    </location>
</feature>
<name>A0ABR3LQE3_9TELE</name>
<dbReference type="Gene3D" id="2.60.120.920">
    <property type="match status" value="6"/>
</dbReference>
<evidence type="ECO:0000313" key="13">
    <source>
        <dbReference type="Proteomes" id="UP001558613"/>
    </source>
</evidence>
<feature type="region of interest" description="Disordered" evidence="8">
    <location>
        <begin position="35"/>
        <end position="111"/>
    </location>
</feature>
<dbReference type="PROSITE" id="PS50188">
    <property type="entry name" value="B302_SPRY"/>
    <property type="match status" value="4"/>
</dbReference>
<dbReference type="SMART" id="SM00589">
    <property type="entry name" value="PRY"/>
    <property type="match status" value="6"/>
</dbReference>
<evidence type="ECO:0000259" key="11">
    <source>
        <dbReference type="PROSITE" id="PS50188"/>
    </source>
</evidence>
<dbReference type="InterPro" id="IPR027370">
    <property type="entry name" value="Znf-RING_euk"/>
</dbReference>
<evidence type="ECO:0000256" key="3">
    <source>
        <dbReference type="ARBA" id="ARBA00022771"/>
    </source>
</evidence>
<dbReference type="InterPro" id="IPR051051">
    <property type="entry name" value="E3_ubiq-ligase_TRIM/RNF"/>
</dbReference>
<dbReference type="PROSITE" id="PS50119">
    <property type="entry name" value="ZF_BBOX"/>
    <property type="match status" value="4"/>
</dbReference>
<dbReference type="Pfam" id="PF25600">
    <property type="entry name" value="TRIM_CC"/>
    <property type="match status" value="5"/>
</dbReference>
<protein>
    <submittedName>
        <fullName evidence="12">Uncharacterized protein</fullName>
    </submittedName>
</protein>
<feature type="domain" description="RING-type" evidence="9">
    <location>
        <begin position="1992"/>
        <end position="2032"/>
    </location>
</feature>
<dbReference type="Pfam" id="PF00622">
    <property type="entry name" value="SPRY"/>
    <property type="match status" value="4"/>
</dbReference>
<keyword evidence="7" id="KW-0175">Coiled coil</keyword>
<dbReference type="InterPro" id="IPR001841">
    <property type="entry name" value="Znf_RING"/>
</dbReference>
<dbReference type="Gene3D" id="4.10.830.40">
    <property type="match status" value="4"/>
</dbReference>
<evidence type="ECO:0000256" key="7">
    <source>
        <dbReference type="SAM" id="Coils"/>
    </source>
</evidence>
<feature type="domain" description="B box-type" evidence="10">
    <location>
        <begin position="2118"/>
        <end position="2158"/>
    </location>
</feature>
<evidence type="ECO:0000256" key="8">
    <source>
        <dbReference type="SAM" id="MobiDB-lite"/>
    </source>
</evidence>
<dbReference type="InterPro" id="IPR058030">
    <property type="entry name" value="TRIM8/14/16/25/29/45/65_CC"/>
</dbReference>
<dbReference type="SUPFAM" id="SSF57845">
    <property type="entry name" value="B-box zinc-binding domain"/>
    <property type="match status" value="4"/>
</dbReference>
<evidence type="ECO:0000256" key="4">
    <source>
        <dbReference type="ARBA" id="ARBA00022833"/>
    </source>
</evidence>
<dbReference type="SUPFAM" id="SSF49899">
    <property type="entry name" value="Concanavalin A-like lectins/glucanases"/>
    <property type="match status" value="6"/>
</dbReference>
<feature type="domain" description="B30.2/SPRY" evidence="11">
    <location>
        <begin position="1270"/>
        <end position="1462"/>
    </location>
</feature>
<dbReference type="InterPro" id="IPR043136">
    <property type="entry name" value="B30.2/SPRY_sf"/>
</dbReference>
<dbReference type="PROSITE" id="PS00518">
    <property type="entry name" value="ZF_RING_1"/>
    <property type="match status" value="4"/>
</dbReference>
<reference evidence="12 13" key="1">
    <citation type="submission" date="2023-09" db="EMBL/GenBank/DDBJ databases">
        <authorList>
            <person name="Wang M."/>
        </authorList>
    </citation>
    <scope>NUCLEOTIDE SEQUENCE [LARGE SCALE GENOMIC DNA]</scope>
    <source>
        <strain evidence="12">GT-2023</strain>
        <tissue evidence="12">Liver</tissue>
    </source>
</reference>
<evidence type="ECO:0000256" key="6">
    <source>
        <dbReference type="PROSITE-ProRule" id="PRU00024"/>
    </source>
</evidence>
<dbReference type="CDD" id="cd19769">
    <property type="entry name" value="Bbox2_TRIM16-like"/>
    <property type="match status" value="4"/>
</dbReference>
<feature type="domain" description="B30.2/SPRY" evidence="11">
    <location>
        <begin position="275"/>
        <end position="467"/>
    </location>
</feature>
<dbReference type="SMART" id="SM00184">
    <property type="entry name" value="RING"/>
    <property type="match status" value="4"/>
</dbReference>
<feature type="coiled-coil region" evidence="7">
    <location>
        <begin position="2219"/>
        <end position="2265"/>
    </location>
</feature>
<evidence type="ECO:0000256" key="5">
    <source>
        <dbReference type="ARBA" id="ARBA00022859"/>
    </source>
</evidence>
<dbReference type="EMBL" id="JAYMGO010000019">
    <property type="protein sequence ID" value="KAL1255124.1"/>
    <property type="molecule type" value="Genomic_DNA"/>
</dbReference>
<feature type="compositionally biased region" description="Basic residues" evidence="8">
    <location>
        <begin position="95"/>
        <end position="107"/>
    </location>
</feature>
<feature type="compositionally biased region" description="Acidic residues" evidence="8">
    <location>
        <begin position="66"/>
        <end position="75"/>
    </location>
</feature>
<dbReference type="CDD" id="cd19802">
    <property type="entry name" value="Bbox1_TRIM8-like"/>
    <property type="match status" value="3"/>
</dbReference>
<evidence type="ECO:0000313" key="12">
    <source>
        <dbReference type="EMBL" id="KAL1255124.1"/>
    </source>
</evidence>
<feature type="compositionally biased region" description="Polar residues" evidence="8">
    <location>
        <begin position="50"/>
        <end position="65"/>
    </location>
</feature>
<dbReference type="SMART" id="SM00449">
    <property type="entry name" value="SPRY"/>
    <property type="match status" value="4"/>
</dbReference>
<dbReference type="Gene3D" id="3.30.160.60">
    <property type="entry name" value="Classic Zinc Finger"/>
    <property type="match status" value="4"/>
</dbReference>
<dbReference type="CDD" id="cd13733">
    <property type="entry name" value="SPRY_PRY_C-I_1"/>
    <property type="match status" value="4"/>
</dbReference>
<dbReference type="PANTHER" id="PTHR25465">
    <property type="entry name" value="B-BOX DOMAIN CONTAINING"/>
    <property type="match status" value="1"/>
</dbReference>
<feature type="coiled-coil region" evidence="7">
    <location>
        <begin position="1729"/>
        <end position="1756"/>
    </location>
</feature>
<dbReference type="InterPro" id="IPR000315">
    <property type="entry name" value="Znf_B-box"/>
</dbReference>
<dbReference type="SUPFAM" id="SSF57850">
    <property type="entry name" value="RING/U-box"/>
    <property type="match status" value="4"/>
</dbReference>
<keyword evidence="13" id="KW-1185">Reference proteome</keyword>
<dbReference type="SMART" id="SM00504">
    <property type="entry name" value="Ubox"/>
    <property type="match status" value="4"/>
</dbReference>
<feature type="coiled-coil region" evidence="7">
    <location>
        <begin position="1655"/>
        <end position="1700"/>
    </location>
</feature>
<dbReference type="InterPro" id="IPR001870">
    <property type="entry name" value="B30.2/SPRY"/>
</dbReference>
<feature type="domain" description="B box-type" evidence="10">
    <location>
        <begin position="1099"/>
        <end position="1139"/>
    </location>
</feature>
<comment type="caution">
    <text evidence="12">The sequence shown here is derived from an EMBL/GenBank/DDBJ whole genome shotgun (WGS) entry which is preliminary data.</text>
</comment>
<dbReference type="InterPro" id="IPR003613">
    <property type="entry name" value="Ubox_domain"/>
</dbReference>
<feature type="domain" description="B box-type" evidence="10">
    <location>
        <begin position="580"/>
        <end position="620"/>
    </location>
</feature>
<dbReference type="SMART" id="SM00336">
    <property type="entry name" value="BBOX"/>
    <property type="match status" value="5"/>
</dbReference>
<dbReference type="Pfam" id="PF13765">
    <property type="entry name" value="PRY"/>
    <property type="match status" value="6"/>
</dbReference>
<dbReference type="InterPro" id="IPR013320">
    <property type="entry name" value="ConA-like_dom_sf"/>
</dbReference>
<keyword evidence="3 6" id="KW-0863">Zinc-finger</keyword>
<feature type="domain" description="B30.2/SPRY" evidence="11">
    <location>
        <begin position="779"/>
        <end position="973"/>
    </location>
</feature>
<dbReference type="InterPro" id="IPR003879">
    <property type="entry name" value="Butyrophylin_SPRY"/>
</dbReference>
<keyword evidence="5" id="KW-0391">Immunity</keyword>
<dbReference type="InterPro" id="IPR006574">
    <property type="entry name" value="PRY"/>
</dbReference>
<dbReference type="InterPro" id="IPR017907">
    <property type="entry name" value="Znf_RING_CS"/>
</dbReference>
<dbReference type="Proteomes" id="UP001558613">
    <property type="component" value="Unassembled WGS sequence"/>
</dbReference>
<evidence type="ECO:0000259" key="10">
    <source>
        <dbReference type="PROSITE" id="PS50119"/>
    </source>
</evidence>
<dbReference type="Gene3D" id="3.30.40.10">
    <property type="entry name" value="Zinc/RING finger domain, C3HC4 (zinc finger)"/>
    <property type="match status" value="4"/>
</dbReference>
<feature type="non-terminal residue" evidence="12">
    <location>
        <position position="2383"/>
    </location>
</feature>
<dbReference type="InterPro" id="IPR003877">
    <property type="entry name" value="SPRY_dom"/>
</dbReference>
<keyword evidence="4" id="KW-0862">Zinc</keyword>
<dbReference type="Pfam" id="PF00643">
    <property type="entry name" value="zf-B_box"/>
    <property type="match status" value="4"/>
</dbReference>
<accession>A0ABR3LQE3</accession>
<dbReference type="PANTHER" id="PTHR25465:SF32">
    <property type="entry name" value="BLOODTHIRSTY-RELATED GENE FAMILY, MEMBER 16 ISOFORM X1-RELATED"/>
    <property type="match status" value="1"/>
</dbReference>
<feature type="coiled-coil region" evidence="7">
    <location>
        <begin position="145"/>
        <end position="229"/>
    </location>
</feature>
<evidence type="ECO:0000256" key="1">
    <source>
        <dbReference type="ARBA" id="ARBA00022588"/>
    </source>
</evidence>
<feature type="domain" description="B box-type" evidence="10">
    <location>
        <begin position="1575"/>
        <end position="1615"/>
    </location>
</feature>
<evidence type="ECO:0000259" key="9">
    <source>
        <dbReference type="PROSITE" id="PS50089"/>
    </source>
</evidence>
<gene>
    <name evidence="12" type="ORF">QQF64_013185</name>
</gene>
<dbReference type="Pfam" id="PF13445">
    <property type="entry name" value="zf-RING_UBOX"/>
    <property type="match status" value="4"/>
</dbReference>
<keyword evidence="1" id="KW-0399">Innate immunity</keyword>
<organism evidence="12 13">
    <name type="scientific">Cirrhinus molitorella</name>
    <name type="common">mud carp</name>
    <dbReference type="NCBI Taxonomy" id="172907"/>
    <lineage>
        <taxon>Eukaryota</taxon>
        <taxon>Metazoa</taxon>
        <taxon>Chordata</taxon>
        <taxon>Craniata</taxon>
        <taxon>Vertebrata</taxon>
        <taxon>Euteleostomi</taxon>
        <taxon>Actinopterygii</taxon>
        <taxon>Neopterygii</taxon>
        <taxon>Teleostei</taxon>
        <taxon>Ostariophysi</taxon>
        <taxon>Cypriniformes</taxon>
        <taxon>Cyprinidae</taxon>
        <taxon>Labeoninae</taxon>
        <taxon>Labeonini</taxon>
        <taxon>Cirrhinus</taxon>
    </lineage>
</organism>